<dbReference type="RefSeq" id="XP_067820334.1">
    <property type="nucleotide sequence ID" value="XM_067966384.1"/>
</dbReference>
<feature type="domain" description="AMP-dependent synthetase/ligase" evidence="4">
    <location>
        <begin position="200"/>
        <end position="631"/>
    </location>
</feature>
<keyword evidence="6" id="KW-1185">Reference proteome</keyword>
<dbReference type="SUPFAM" id="SSF56801">
    <property type="entry name" value="Acetyl-CoA synthetase-like"/>
    <property type="match status" value="1"/>
</dbReference>
<evidence type="ECO:0000256" key="1">
    <source>
        <dbReference type="ARBA" id="ARBA00022598"/>
    </source>
</evidence>
<dbReference type="PANTHER" id="PTHR43272:SF32">
    <property type="entry name" value="AMP-DEPENDENT SYNTHETASE_LIGASE DOMAIN-CONTAINING PROTEIN"/>
    <property type="match status" value="1"/>
</dbReference>
<evidence type="ECO:0000313" key="6">
    <source>
        <dbReference type="Proteomes" id="UP000294530"/>
    </source>
</evidence>
<gene>
    <name evidence="5" type="ORF">CCR75_008331</name>
</gene>
<dbReference type="KEGG" id="blac:94352055"/>
<comment type="caution">
    <text evidence="5">The sequence shown here is derived from an EMBL/GenBank/DDBJ whole genome shotgun (WGS) entry which is preliminary data.</text>
</comment>
<dbReference type="GO" id="GO:0005783">
    <property type="term" value="C:endoplasmic reticulum"/>
    <property type="evidence" value="ECO:0007669"/>
    <property type="project" value="TreeGrafter"/>
</dbReference>
<dbReference type="EMBL" id="SHOA02000001">
    <property type="protein sequence ID" value="TDH70835.1"/>
    <property type="molecule type" value="Genomic_DNA"/>
</dbReference>
<dbReference type="Gene3D" id="3.40.50.12780">
    <property type="entry name" value="N-terminal domain of ligase-like"/>
    <property type="match status" value="1"/>
</dbReference>
<protein>
    <recommendedName>
        <fullName evidence="4">AMP-dependent synthetase/ligase domain-containing protein</fullName>
    </recommendedName>
</protein>
<proteinExistence type="predicted"/>
<dbReference type="PANTHER" id="PTHR43272">
    <property type="entry name" value="LONG-CHAIN-FATTY-ACID--COA LIGASE"/>
    <property type="match status" value="1"/>
</dbReference>
<accession>A0A976FPN6</accession>
<dbReference type="AlphaFoldDB" id="A0A976FPN6"/>
<organism evidence="5 6">
    <name type="scientific">Bremia lactucae</name>
    <name type="common">Lettuce downy mildew</name>
    <dbReference type="NCBI Taxonomy" id="4779"/>
    <lineage>
        <taxon>Eukaryota</taxon>
        <taxon>Sar</taxon>
        <taxon>Stramenopiles</taxon>
        <taxon>Oomycota</taxon>
        <taxon>Peronosporomycetes</taxon>
        <taxon>Peronosporales</taxon>
        <taxon>Peronosporaceae</taxon>
        <taxon>Bremia</taxon>
    </lineage>
</organism>
<keyword evidence="1" id="KW-0436">Ligase</keyword>
<evidence type="ECO:0000256" key="2">
    <source>
        <dbReference type="ARBA" id="ARBA00022832"/>
    </source>
</evidence>
<dbReference type="Proteomes" id="UP000294530">
    <property type="component" value="Unassembled WGS sequence"/>
</dbReference>
<dbReference type="Pfam" id="PF00501">
    <property type="entry name" value="AMP-binding"/>
    <property type="match status" value="1"/>
</dbReference>
<reference evidence="5 6" key="1">
    <citation type="journal article" date="2021" name="Genome Biol.">
        <title>AFLAP: assembly-free linkage analysis pipeline using k-mers from genome sequencing data.</title>
        <authorList>
            <person name="Fletcher K."/>
            <person name="Zhang L."/>
            <person name="Gil J."/>
            <person name="Han R."/>
            <person name="Cavanaugh K."/>
            <person name="Michelmore R."/>
        </authorList>
    </citation>
    <scope>NUCLEOTIDE SEQUENCE [LARGE SCALE GENOMIC DNA]</scope>
    <source>
        <strain evidence="5 6">SF5</strain>
    </source>
</reference>
<keyword evidence="2" id="KW-0276">Fatty acid metabolism</keyword>
<evidence type="ECO:0000259" key="4">
    <source>
        <dbReference type="Pfam" id="PF00501"/>
    </source>
</evidence>
<evidence type="ECO:0000313" key="5">
    <source>
        <dbReference type="EMBL" id="TDH70835.1"/>
    </source>
</evidence>
<sequence length="841" mass="92648">MASTRPASAQCLSEATAGHTLAADCHALPQSSVSETKLISNASNPTASTPNNPRPVTSDMISFKATVVLNTNEDWAPRPSNVAPPVRRKRRFLWLCQKEPIVDETKRRSHPFGEMKIESTIERRSSDFSRNGYMYSRGSLANDALVTDIREVRPSALSRGSSLRAWSQALSVTHEGDEDVTAITALVNTTPMTVWSAFLQTANRYPNEVAVRGWEHIIAPVDGTYTWAQQAIRVQRIARAFVHTGFCAGEGVVISASMSPLLQAVNLAAIALGGIVAHVRNSWSTRELCDAILPTANATILILDAIYDNFYQALATLANQPVSFQIRAVIVLGEITNSDRVVADLGTHIPVFSAHSFLSIPSLESHASAWTSPIETLMSRVSPDQCCVLAFDYDARGRIRAAALSQDNVVFTAGALMRSFGLSHRDRLVGYLPLYHVAAQVLEFYLPLLAGLSVVCAPTYAHPLVRVISDFKPTVFFAAPSTWAQFSQQVYHAKRDVNAVIYRWAKARATNNSQKLLFARGEGVKHRSLGYMLAQALVLNNIKKKFGLENCTACYSLLAPLDFELERLFKTVDTPIYQLFGTPETCGFAAVNFPHAWEFGSSGRALPGTTIRCDERSQETVLRGRNVFLGYRKAASTSLSTELLGDDSKELSTMMDDSDGWLRMRQRAFLTPTGFLRLNDPRDFLVLSTGDWIPIQPFECAMMKLMPELVRAVLIGDGRTFLSALFFLKTSVGGSRMIAGNSKHVNGRHLDDEALKVGHSIKSAAMTVGEAIRCQQWAVHFDVVLEKLPDVCCISGHRVRKWILMAADFSVESGELDPDTGDVCRRGVAHKYHALLESLYN</sequence>
<dbReference type="GO" id="GO:0016020">
    <property type="term" value="C:membrane"/>
    <property type="evidence" value="ECO:0007669"/>
    <property type="project" value="TreeGrafter"/>
</dbReference>
<evidence type="ECO:0000256" key="3">
    <source>
        <dbReference type="ARBA" id="ARBA00023098"/>
    </source>
</evidence>
<dbReference type="GeneID" id="94352055"/>
<dbReference type="InterPro" id="IPR042099">
    <property type="entry name" value="ANL_N_sf"/>
</dbReference>
<keyword evidence="3" id="KW-0443">Lipid metabolism</keyword>
<dbReference type="GO" id="GO:0004467">
    <property type="term" value="F:long-chain fatty acid-CoA ligase activity"/>
    <property type="evidence" value="ECO:0007669"/>
    <property type="project" value="TreeGrafter"/>
</dbReference>
<dbReference type="OrthoDB" id="3633556at2759"/>
<dbReference type="InterPro" id="IPR000873">
    <property type="entry name" value="AMP-dep_synth/lig_dom"/>
</dbReference>
<name>A0A976FPN6_BRELC</name>